<evidence type="ECO:0000313" key="2">
    <source>
        <dbReference type="EMBL" id="QFZ78349.1"/>
    </source>
</evidence>
<keyword evidence="3" id="KW-1185">Reference proteome</keyword>
<proteinExistence type="predicted"/>
<dbReference type="KEGG" id="sfy:GFH48_38175"/>
<dbReference type="AlphaFoldDB" id="A0A5Q0LPB0"/>
<dbReference type="RefSeq" id="WP_153292526.1">
    <property type="nucleotide sequence ID" value="NZ_CP045643.1"/>
</dbReference>
<evidence type="ECO:0000313" key="3">
    <source>
        <dbReference type="Proteomes" id="UP000326179"/>
    </source>
</evidence>
<name>A0A5Q0LPB0_9ACTN</name>
<evidence type="ECO:0000256" key="1">
    <source>
        <dbReference type="SAM" id="Phobius"/>
    </source>
</evidence>
<gene>
    <name evidence="2" type="ORF">GFH48_38175</name>
</gene>
<keyword evidence="1" id="KW-1133">Transmembrane helix</keyword>
<dbReference type="Proteomes" id="UP000326179">
    <property type="component" value="Chromosome"/>
</dbReference>
<feature type="transmembrane region" description="Helical" evidence="1">
    <location>
        <begin position="56"/>
        <end position="77"/>
    </location>
</feature>
<keyword evidence="1" id="KW-0472">Membrane</keyword>
<accession>A0A5Q0LPB0</accession>
<organism evidence="2 3">
    <name type="scientific">Streptomyces fagopyri</name>
    <dbReference type="NCBI Taxonomy" id="2662397"/>
    <lineage>
        <taxon>Bacteria</taxon>
        <taxon>Bacillati</taxon>
        <taxon>Actinomycetota</taxon>
        <taxon>Actinomycetes</taxon>
        <taxon>Kitasatosporales</taxon>
        <taxon>Streptomycetaceae</taxon>
        <taxon>Streptomyces</taxon>
    </lineage>
</organism>
<sequence length="119" mass="12246">MGGSLLVGAALGLVLGAVLALAPGRLTSHGLVRRLLAGAVAGTLFLGEVVVSAEGGILPVLVMLMAIPVVGVLAAACSGDIAGSSRRHAWLWSRTLLRADFRALAWRGRLRAAVDLLWN</sequence>
<reference evidence="2 3" key="1">
    <citation type="submission" date="2019-10" db="EMBL/GenBank/DDBJ databases">
        <title>A novel species.</title>
        <authorList>
            <person name="Gao J."/>
        </authorList>
    </citation>
    <scope>NUCLEOTIDE SEQUENCE [LARGE SCALE GENOMIC DNA]</scope>
    <source>
        <strain evidence="2 3">QMT-28</strain>
    </source>
</reference>
<keyword evidence="1" id="KW-0812">Transmembrane</keyword>
<dbReference type="EMBL" id="CP045643">
    <property type="protein sequence ID" value="QFZ78349.1"/>
    <property type="molecule type" value="Genomic_DNA"/>
</dbReference>
<protein>
    <submittedName>
        <fullName evidence="2">Uncharacterized protein</fullName>
    </submittedName>
</protein>